<sequence length="105" mass="11309">MSSERPAALSTASLRDVRSSSLARTRDRGSPADIASVSRSCRVISRQAPRSPRAACSTSDPSVAVADVTVGERYVEVRPRGAWFYLTVRRGLTQSPRVSRGGVCE</sequence>
<protein>
    <submittedName>
        <fullName evidence="2">Pr43.1</fullName>
    </submittedName>
</protein>
<reference evidence="2 3" key="5">
    <citation type="journal article" date="1998" name="Virology">
        <title>The Maastricht strain and England strain of rat cytomegalovirus represent different betaherpesvirus species rather than strains.</title>
        <authorList>
            <person name="Beisser P.S."/>
            <person name="Kaptein S.J."/>
            <person name="Beuken E."/>
            <person name="Bruggeman C.A."/>
            <person name="Vink C."/>
        </authorList>
    </citation>
    <scope>NUCLEOTIDE SEQUENCE [LARGE SCALE GENOMIC DNA]</scope>
    <source>
        <strain evidence="2 3">Maastricht</strain>
    </source>
</reference>
<reference evidence="2 3" key="3">
    <citation type="journal article" date="1997" name="J. Gen. Virol.">
        <title>Cloning and functional characterization of the origin of lytic-phase DNA replication of rat cytomegalovirus.</title>
        <authorList>
            <person name="Vink C."/>
            <person name="Beuken E."/>
            <person name="Bruggeman C.A."/>
        </authorList>
    </citation>
    <scope>NUCLEOTIDE SEQUENCE [LARGE SCALE GENOMIC DNA]</scope>
    <source>
        <strain evidence="2 3">Maastricht</strain>
    </source>
</reference>
<dbReference type="RefSeq" id="NP_064149.1">
    <property type="nucleotide sequence ID" value="NC_002512.2"/>
</dbReference>
<dbReference type="Proteomes" id="UP000008288">
    <property type="component" value="Segment"/>
</dbReference>
<reference evidence="2 3" key="4">
    <citation type="journal article" date="1998" name="J. Virol.">
        <title>The R33 G protein-coupled receptor gene of rat cytomegalovirus plays an essential role in the pathogenesis of viral infection.</title>
        <authorList>
            <person name="Beisser P.S."/>
            <person name="Vink C."/>
            <person name="Van Dam J.G."/>
            <person name="Grauls G."/>
            <person name="Vanherle S.J."/>
            <person name="Bruggeman C.A."/>
        </authorList>
    </citation>
    <scope>NUCLEOTIDE SEQUENCE [LARGE SCALE GENOMIC DNA]</scope>
    <source>
        <strain evidence="2 3">Maastricht</strain>
    </source>
</reference>
<reference evidence="2 3" key="9">
    <citation type="journal article" date="2000" name="J. Virol.">
        <title>Complete DNA sequence of the rat cytomegalovirus genome.</title>
        <authorList>
            <person name="Vink C."/>
            <person name="Beuken E."/>
            <person name="Bruggeman C.A."/>
        </authorList>
    </citation>
    <scope>NUCLEOTIDE SEQUENCE [LARGE SCALE GENOMIC DNA]</scope>
    <source>
        <strain evidence="2 3">Maastricht</strain>
    </source>
</reference>
<gene>
    <name evidence="2" type="primary">r43.1</name>
</gene>
<reference evidence="2 3" key="1">
    <citation type="journal article" date="1996" name="J. Gen. Virol.">
        <title>Cloning and sequence analysis of the genes encoding DNA polymerase, glycoprotein B, ICP18.5 and major DNA-binding protein of rat cytomegalovirus.</title>
        <authorList>
            <person name="Beuken E."/>
            <person name="Slobbe R."/>
            <person name="Bruggeman C.A."/>
            <person name="Vink C."/>
        </authorList>
    </citation>
    <scope>NUCLEOTIDE SEQUENCE [LARGE SCALE GENOMIC DNA]</scope>
    <source>
        <strain evidence="2 3">Maastricht</strain>
    </source>
</reference>
<accession>Q9DWE7</accession>
<dbReference type="GeneID" id="940385"/>
<evidence type="ECO:0000313" key="2">
    <source>
        <dbReference type="EMBL" id="AAF99142.1"/>
    </source>
</evidence>
<evidence type="ECO:0000313" key="3">
    <source>
        <dbReference type="Proteomes" id="UP000008288"/>
    </source>
</evidence>
<reference evidence="2 3" key="6">
    <citation type="journal article" date="1999" name="J. Gen. Virol.">
        <title>The rat cytomegalovirus R32 gene encodes a virion-associated protein that elicits a strong humoral immune response in infected rats.</title>
        <authorList>
            <person name="Beuken E."/>
            <person name="Grauls G."/>
            <person name="Bruggeman C.A."/>
            <person name="Vink C."/>
        </authorList>
    </citation>
    <scope>NUCLEOTIDE SEQUENCE [LARGE SCALE GENOMIC DNA]</scope>
    <source>
        <strain evidence="2 3">Maastricht</strain>
    </source>
</reference>
<dbReference type="KEGG" id="vg:940385"/>
<organism evidence="2 3">
    <name type="scientific">Rat cytomegalovirus (strain Maastricht)</name>
    <dbReference type="NCBI Taxonomy" id="79700"/>
    <lineage>
        <taxon>Viruses</taxon>
        <taxon>Duplodnaviria</taxon>
        <taxon>Heunggongvirae</taxon>
        <taxon>Peploviricota</taxon>
        <taxon>Herviviricetes</taxon>
        <taxon>Herpesvirales</taxon>
        <taxon>Orthoherpesviridae</taxon>
        <taxon>Betaherpesvirinae</taxon>
        <taxon>Muromegalovirus</taxon>
        <taxon>Muromegalovirus muridbeta2</taxon>
        <taxon>Murid betaherpesvirus 2</taxon>
    </lineage>
</organism>
<reference evidence="2 3" key="7">
    <citation type="journal article" date="1999" name="J. Virol.">
        <title>Deletion of the R78 G protein-coupled receptor gene from rat cytomegalovirus results in an attenuated, syncytium-inducing mutant strain.</title>
        <authorList>
            <person name="Beisser P.S."/>
            <person name="Grauls G."/>
            <person name="Bruggeman C.A."/>
            <person name="Vink C."/>
        </authorList>
    </citation>
    <scope>NUCLEOTIDE SEQUENCE [LARGE SCALE GENOMIC DNA]</scope>
    <source>
        <strain evidence="2 3">Maastricht</strain>
    </source>
</reference>
<proteinExistence type="predicted"/>
<reference evidence="2 3" key="2">
    <citation type="journal article" date="1996" name="J. Virol.">
        <title>Structure of the rat cytomegalovirus genome termini.</title>
        <authorList>
            <person name="Vink C."/>
            <person name="Beuken E."/>
            <person name="Bruggeman C.A."/>
        </authorList>
    </citation>
    <scope>NUCLEOTIDE SEQUENCE [LARGE SCALE GENOMIC DNA]</scope>
    <source>
        <strain evidence="2 3">Maastricht</strain>
    </source>
</reference>
<organismHost>
    <name type="scientific">Rattus</name>
    <name type="common">rats</name>
    <dbReference type="NCBI Taxonomy" id="10114"/>
</organismHost>
<evidence type="ECO:0000256" key="1">
    <source>
        <dbReference type="SAM" id="MobiDB-lite"/>
    </source>
</evidence>
<keyword evidence="3" id="KW-1185">Reference proteome</keyword>
<name>Q9DWE7_RCMVM</name>
<reference evidence="2 3" key="10">
    <citation type="journal article" date="2000" name="Virus Res.">
        <title>Rat cytomegalovirus R89 is a highly conserved gene which expresses a spliced transcript.</title>
        <authorList>
            <person name="Gruijthuijsen Y.K."/>
            <person name="Beuken E."/>
            <person name="Bruggeman C.A."/>
            <person name="Vink C."/>
        </authorList>
    </citation>
    <scope>NUCLEOTIDE SEQUENCE [LARGE SCALE GENOMIC DNA]</scope>
    <source>
        <strain evidence="2 3">Maastricht</strain>
    </source>
</reference>
<feature type="region of interest" description="Disordered" evidence="1">
    <location>
        <begin position="1"/>
        <end position="34"/>
    </location>
</feature>
<dbReference type="EMBL" id="AF232689">
    <property type="protein sequence ID" value="AAF99142.1"/>
    <property type="molecule type" value="Genomic_DNA"/>
</dbReference>
<reference evidence="2 3" key="8">
    <citation type="journal article" date="2000" name="J. Virol.">
        <title>The r144 major histocompatibility complex class I-like gene of rat cytomegalovirus is dispensable for both acute and long-term infection in the immunocompromised host.</title>
        <authorList>
            <person name="Beisser P.S."/>
            <person name="Kloover J.S."/>
            <person name="Grauls G.E."/>
            <person name="Blok M.J."/>
            <person name="Bruggeman C.A."/>
            <person name="Vink C."/>
        </authorList>
    </citation>
    <scope>NUCLEOTIDE SEQUENCE [LARGE SCALE GENOMIC DNA]</scope>
    <source>
        <strain evidence="2 3">Maastricht</strain>
    </source>
</reference>